<dbReference type="OrthoDB" id="5419426at2"/>
<evidence type="ECO:0000256" key="2">
    <source>
        <dbReference type="ARBA" id="ARBA00023315"/>
    </source>
</evidence>
<dbReference type="AlphaFoldDB" id="A0A370KBG7"/>
<dbReference type="RefSeq" id="WP_114823674.1">
    <property type="nucleotide sequence ID" value="NZ_QQSY01000001.1"/>
</dbReference>
<comment type="caution">
    <text evidence="4">The sequence shown here is derived from an EMBL/GenBank/DDBJ whole genome shotgun (WGS) entry which is preliminary data.</text>
</comment>
<dbReference type="InterPro" id="IPR050832">
    <property type="entry name" value="Bact_Acetyltransf"/>
</dbReference>
<dbReference type="PANTHER" id="PTHR43877">
    <property type="entry name" value="AMINOALKYLPHOSPHONATE N-ACETYLTRANSFERASE-RELATED-RELATED"/>
    <property type="match status" value="1"/>
</dbReference>
<dbReference type="Pfam" id="PF00583">
    <property type="entry name" value="Acetyltransf_1"/>
    <property type="match status" value="1"/>
</dbReference>
<reference evidence="4 5" key="1">
    <citation type="submission" date="2018-07" db="EMBL/GenBank/DDBJ databases">
        <title>Dyella solisilvae sp. nov., isolated from the pine and broad-leaved mixed forest soil.</title>
        <authorList>
            <person name="Gao Z."/>
            <person name="Qiu L."/>
        </authorList>
    </citation>
    <scope>NUCLEOTIDE SEQUENCE [LARGE SCALE GENOMIC DNA]</scope>
    <source>
        <strain evidence="4 5">DHG54</strain>
    </source>
</reference>
<dbReference type="PROSITE" id="PS51186">
    <property type="entry name" value="GNAT"/>
    <property type="match status" value="1"/>
</dbReference>
<dbReference type="PANTHER" id="PTHR43877:SF2">
    <property type="entry name" value="AMINOALKYLPHOSPHONATE N-ACETYLTRANSFERASE-RELATED"/>
    <property type="match status" value="1"/>
</dbReference>
<proteinExistence type="predicted"/>
<evidence type="ECO:0000313" key="4">
    <source>
        <dbReference type="EMBL" id="RDI99941.1"/>
    </source>
</evidence>
<feature type="domain" description="N-acetyltransferase" evidence="3">
    <location>
        <begin position="4"/>
        <end position="161"/>
    </location>
</feature>
<dbReference type="SUPFAM" id="SSF55729">
    <property type="entry name" value="Acyl-CoA N-acyltransferases (Nat)"/>
    <property type="match status" value="1"/>
</dbReference>
<evidence type="ECO:0000313" key="5">
    <source>
        <dbReference type="Proteomes" id="UP000254711"/>
    </source>
</evidence>
<dbReference type="GO" id="GO:0016747">
    <property type="term" value="F:acyltransferase activity, transferring groups other than amino-acyl groups"/>
    <property type="evidence" value="ECO:0007669"/>
    <property type="project" value="InterPro"/>
</dbReference>
<dbReference type="InterPro" id="IPR000182">
    <property type="entry name" value="GNAT_dom"/>
</dbReference>
<evidence type="ECO:0000256" key="1">
    <source>
        <dbReference type="ARBA" id="ARBA00022679"/>
    </source>
</evidence>
<name>A0A370KBG7_9GAMM</name>
<dbReference type="CDD" id="cd04301">
    <property type="entry name" value="NAT_SF"/>
    <property type="match status" value="1"/>
</dbReference>
<keyword evidence="1 4" id="KW-0808">Transferase</keyword>
<keyword evidence="2" id="KW-0012">Acyltransferase</keyword>
<organism evidence="4 5">
    <name type="scientific">Dyella solisilvae</name>
    <dbReference type="NCBI Taxonomy" id="1920168"/>
    <lineage>
        <taxon>Bacteria</taxon>
        <taxon>Pseudomonadati</taxon>
        <taxon>Pseudomonadota</taxon>
        <taxon>Gammaproteobacteria</taxon>
        <taxon>Lysobacterales</taxon>
        <taxon>Rhodanobacteraceae</taxon>
        <taxon>Dyella</taxon>
    </lineage>
</organism>
<sequence>MTDFLIRPIEARDNAAMARIIRAVMPEFGADGPGFAIHDAEVDTMHEAYARSRSAYFVVERDGVVLGGGGVAPLEGGEPDVCELRKMYFLPEARGIGAGSAMMLRCLDAARAHGFSRCYLETLTGMDAAQTLYRRHGFTTLAAPLGGTGHFSCDQFYLREL</sequence>
<dbReference type="InterPro" id="IPR016181">
    <property type="entry name" value="Acyl_CoA_acyltransferase"/>
</dbReference>
<dbReference type="Proteomes" id="UP000254711">
    <property type="component" value="Unassembled WGS sequence"/>
</dbReference>
<protein>
    <submittedName>
        <fullName evidence="4">GNAT family N-acetyltransferase</fullName>
    </submittedName>
</protein>
<evidence type="ECO:0000259" key="3">
    <source>
        <dbReference type="PROSITE" id="PS51186"/>
    </source>
</evidence>
<keyword evidence="5" id="KW-1185">Reference proteome</keyword>
<accession>A0A370KBG7</accession>
<dbReference type="EMBL" id="QQSY01000001">
    <property type="protein sequence ID" value="RDI99941.1"/>
    <property type="molecule type" value="Genomic_DNA"/>
</dbReference>
<dbReference type="Gene3D" id="3.40.630.30">
    <property type="match status" value="1"/>
</dbReference>
<gene>
    <name evidence="4" type="ORF">DVT68_03700</name>
</gene>